<sequence>MINRTVTGDFSVNSRIFNCPFKVSCINNGPTISKRIHFSFQFFDIHGNIIFFHESQRNWCKLKLEELGLL</sequence>
<reference evidence="1" key="1">
    <citation type="submission" date="2018-02" db="EMBL/GenBank/DDBJ databases">
        <title>Rhizophora mucronata_Transcriptome.</title>
        <authorList>
            <person name="Meera S.P."/>
            <person name="Sreeshan A."/>
            <person name="Augustine A."/>
        </authorList>
    </citation>
    <scope>NUCLEOTIDE SEQUENCE</scope>
    <source>
        <tissue evidence="1">Leaf</tissue>
    </source>
</reference>
<organism evidence="1">
    <name type="scientific">Rhizophora mucronata</name>
    <name type="common">Asiatic mangrove</name>
    <dbReference type="NCBI Taxonomy" id="61149"/>
    <lineage>
        <taxon>Eukaryota</taxon>
        <taxon>Viridiplantae</taxon>
        <taxon>Streptophyta</taxon>
        <taxon>Embryophyta</taxon>
        <taxon>Tracheophyta</taxon>
        <taxon>Spermatophyta</taxon>
        <taxon>Magnoliopsida</taxon>
        <taxon>eudicotyledons</taxon>
        <taxon>Gunneridae</taxon>
        <taxon>Pentapetalae</taxon>
        <taxon>rosids</taxon>
        <taxon>fabids</taxon>
        <taxon>Malpighiales</taxon>
        <taxon>Rhizophoraceae</taxon>
        <taxon>Rhizophora</taxon>
    </lineage>
</organism>
<accession>A0A2P2Q3B6</accession>
<proteinExistence type="predicted"/>
<evidence type="ECO:0000313" key="1">
    <source>
        <dbReference type="EMBL" id="MBX61434.1"/>
    </source>
</evidence>
<name>A0A2P2Q3B6_RHIMU</name>
<protein>
    <submittedName>
        <fullName evidence="1">Uncharacterized protein</fullName>
    </submittedName>
</protein>
<dbReference type="EMBL" id="GGEC01080950">
    <property type="protein sequence ID" value="MBX61434.1"/>
    <property type="molecule type" value="Transcribed_RNA"/>
</dbReference>
<dbReference type="AlphaFoldDB" id="A0A2P2Q3B6"/>